<dbReference type="InterPro" id="IPR016181">
    <property type="entry name" value="Acyl_CoA_acyltransferase"/>
</dbReference>
<dbReference type="Proteomes" id="UP001065593">
    <property type="component" value="Unassembled WGS sequence"/>
</dbReference>
<accession>A0ABQ5NLP3</accession>
<proteinExistence type="predicted"/>
<comment type="caution">
    <text evidence="1">The sequence shown here is derived from an EMBL/GenBank/DDBJ whole genome shotgun (WGS) entry which is preliminary data.</text>
</comment>
<name>A0ABQ5NLP3_9BACI</name>
<dbReference type="Gene3D" id="3.40.630.30">
    <property type="match status" value="1"/>
</dbReference>
<evidence type="ECO:0000313" key="1">
    <source>
        <dbReference type="EMBL" id="GLC89275.1"/>
    </source>
</evidence>
<evidence type="ECO:0008006" key="3">
    <source>
        <dbReference type="Google" id="ProtNLM"/>
    </source>
</evidence>
<dbReference type="RefSeq" id="WP_264989012.1">
    <property type="nucleotide sequence ID" value="NZ_BRZA01000002.1"/>
</dbReference>
<gene>
    <name evidence="1" type="ORF">LYSBPC_24020</name>
</gene>
<organism evidence="1 2">
    <name type="scientific">Lysinibacillus piscis</name>
    <dbReference type="NCBI Taxonomy" id="2518931"/>
    <lineage>
        <taxon>Bacteria</taxon>
        <taxon>Bacillati</taxon>
        <taxon>Bacillota</taxon>
        <taxon>Bacilli</taxon>
        <taxon>Bacillales</taxon>
        <taxon>Bacillaceae</taxon>
        <taxon>Lysinibacillus</taxon>
    </lineage>
</organism>
<reference evidence="1" key="1">
    <citation type="submission" date="2022-08" db="EMBL/GenBank/DDBJ databases">
        <title>Draft genome sequence of Lysinibacillus sp. strain KH24.</title>
        <authorList>
            <person name="Kanbe H."/>
            <person name="Itoh H."/>
        </authorList>
    </citation>
    <scope>NUCLEOTIDE SEQUENCE</scope>
    <source>
        <strain evidence="1">KH24</strain>
    </source>
</reference>
<dbReference type="EMBL" id="BRZA01000002">
    <property type="protein sequence ID" value="GLC89275.1"/>
    <property type="molecule type" value="Genomic_DNA"/>
</dbReference>
<sequence length="336" mass="38340">MTTYNFKPISVDDIPVMTDLLLHRQHSEGEVFPFLKNSHLHTAYITELFEKLLTTKKIIGMGAWMNNELVGYIIGEVKIDSLRGRHIWVPYEGIAIQMEQSSELIRHLYAQVSLAWLEQGCFTHYAMIPLGQPTYYDACQRLSFSIQQVHAVMNMKDYQPFEHVGNAEIRLANKMDGDLMGKMSNIIQAYQNATPTFELALPEVVANIQNGYQGIIEEADETILLALQDQQELGFQVYYPSIANLMTPDNSVELSIAGTYASQMGKGIGKQLMNEGWQMMKDKGYDHMLTDWRITNLASSTFWPKCAFQPVAYRMVRYINSDIAWANFNNPSIQLL</sequence>
<evidence type="ECO:0000313" key="2">
    <source>
        <dbReference type="Proteomes" id="UP001065593"/>
    </source>
</evidence>
<protein>
    <recommendedName>
        <fullName evidence="3">GNAT family N-acetyltransferase</fullName>
    </recommendedName>
</protein>
<keyword evidence="2" id="KW-1185">Reference proteome</keyword>
<dbReference type="SUPFAM" id="SSF55729">
    <property type="entry name" value="Acyl-CoA N-acyltransferases (Nat)"/>
    <property type="match status" value="1"/>
</dbReference>